<dbReference type="EMBL" id="HQ317393">
    <property type="protein sequence ID" value="AGN30362.1"/>
    <property type="molecule type" value="Genomic_DNA"/>
</dbReference>
<keyword evidence="2" id="KW-1185">Reference proteome</keyword>
<evidence type="ECO:0000313" key="1">
    <source>
        <dbReference type="EMBL" id="AGN30362.1"/>
    </source>
</evidence>
<organism evidence="1 2">
    <name type="scientific">Vibrio phage nt-1</name>
    <dbReference type="NCBI Taxonomy" id="115992"/>
    <lineage>
        <taxon>Viruses</taxon>
        <taxon>Duplodnaviria</taxon>
        <taxon>Heunggongvirae</taxon>
        <taxon>Uroviricota</taxon>
        <taxon>Caudoviricetes</taxon>
        <taxon>Pantevenvirales</taxon>
        <taxon>Straboviridae</taxon>
        <taxon>Mylasvirus</taxon>
        <taxon>Mylasvirus persius</taxon>
    </lineage>
</organism>
<sequence length="78" mass="9400">MKTYNEFKKLNEARTLPREFESSEQFEDFFHKAYSIMQSSAMMDWARETDMNYGRGNVDRLRRVHSALDDFYDGLMDE</sequence>
<gene>
    <name evidence="1" type="ORF">VPFG_00365</name>
</gene>
<dbReference type="Proteomes" id="UP000201461">
    <property type="component" value="Segment"/>
</dbReference>
<name>R9TJU3_9CAUD</name>
<dbReference type="GeneID" id="15926826"/>
<reference evidence="1 2" key="1">
    <citation type="journal article" date="2014" name="Genome Biol. Evol.">
        <title>Composite Conserved Promoter-Terminator Motifs (PeSLs) that Mediate Modular Shuffling in the Diverse T4-Like Myoviruses.</title>
        <authorList>
            <person name="Comeau A.M."/>
            <person name="Arbiol C."/>
            <person name="Krisch H.M."/>
        </authorList>
    </citation>
    <scope>NUCLEOTIDE SEQUENCE [LARGE SCALE GENOMIC DNA]</scope>
</reference>
<accession>R9TJU3</accession>
<proteinExistence type="predicted"/>
<dbReference type="KEGG" id="vg:15926826"/>
<dbReference type="RefSeq" id="YP_008125511.1">
    <property type="nucleotide sequence ID" value="NC_021529.2"/>
</dbReference>
<protein>
    <submittedName>
        <fullName evidence="1">Uncharacterized protein</fullName>
    </submittedName>
</protein>
<evidence type="ECO:0000313" key="2">
    <source>
        <dbReference type="Proteomes" id="UP000201461"/>
    </source>
</evidence>